<evidence type="ECO:0000259" key="8">
    <source>
        <dbReference type="Pfam" id="PF00892"/>
    </source>
</evidence>
<dbReference type="PANTHER" id="PTHR32322">
    <property type="entry name" value="INNER MEMBRANE TRANSPORTER"/>
    <property type="match status" value="1"/>
</dbReference>
<organism evidence="9 10">
    <name type="scientific">Anaerotignum neopropionicum</name>
    <dbReference type="NCBI Taxonomy" id="36847"/>
    <lineage>
        <taxon>Bacteria</taxon>
        <taxon>Bacillati</taxon>
        <taxon>Bacillota</taxon>
        <taxon>Clostridia</taxon>
        <taxon>Lachnospirales</taxon>
        <taxon>Anaerotignaceae</taxon>
        <taxon>Anaerotignum</taxon>
    </lineage>
</organism>
<dbReference type="OrthoDB" id="9810818at2"/>
<feature type="transmembrane region" description="Helical" evidence="7">
    <location>
        <begin position="132"/>
        <end position="149"/>
    </location>
</feature>
<comment type="subcellular location">
    <subcellularLocation>
        <location evidence="1">Cell membrane</location>
        <topology evidence="1">Multi-pass membrane protein</topology>
    </subcellularLocation>
</comment>
<dbReference type="InterPro" id="IPR050638">
    <property type="entry name" value="AA-Vitamin_Transporters"/>
</dbReference>
<dbReference type="PATRIC" id="fig|36847.3.peg.2455"/>
<evidence type="ECO:0000313" key="9">
    <source>
        <dbReference type="EMBL" id="KXL52679.1"/>
    </source>
</evidence>
<keyword evidence="6 7" id="KW-0472">Membrane</keyword>
<sequence>MDGKKKAGIFITLSGGMCWGISGCFGQYLFNEKGITAEWLVTIRLILAGIILVLMGFTLQGGKMWDIFKNKSDRKQFFVFSMLGMLMCQYTYFAAIQHSNAGTATVLQSLNPLVVLAVVCVKEIRFPNKVEIGAIFAALFGTFLLSTHGDIHNMSLTGMALFLGLSSAVGAALYNLLSGGLMQRYGVYVVVGFGMLLAGIVMLIFVHPWEYEILWDRGTIFGVFGVVVIGTAVAFSLYLKGVSMVGPFLGSLLGSIEPVTAIAVSLLFLGSAFHPTELVGFILILVTVLGLSLYSGKDERKKDGIENEIEKL</sequence>
<feature type="transmembrane region" description="Helical" evidence="7">
    <location>
        <begin position="101"/>
        <end position="120"/>
    </location>
</feature>
<proteinExistence type="inferred from homology"/>
<dbReference type="InterPro" id="IPR037185">
    <property type="entry name" value="EmrE-like"/>
</dbReference>
<dbReference type="RefSeq" id="WP_066088519.1">
    <property type="nucleotide sequence ID" value="NZ_LRVM01000006.1"/>
</dbReference>
<feature type="transmembrane region" description="Helical" evidence="7">
    <location>
        <begin position="251"/>
        <end position="272"/>
    </location>
</feature>
<keyword evidence="4 7" id="KW-0812">Transmembrane</keyword>
<keyword evidence="3" id="KW-1003">Cell membrane</keyword>
<dbReference type="EMBL" id="LRVM01000006">
    <property type="protein sequence ID" value="KXL52679.1"/>
    <property type="molecule type" value="Genomic_DNA"/>
</dbReference>
<evidence type="ECO:0000256" key="5">
    <source>
        <dbReference type="ARBA" id="ARBA00022989"/>
    </source>
</evidence>
<comment type="similarity">
    <text evidence="2">Belongs to the EamA transporter family.</text>
</comment>
<feature type="transmembrane region" description="Helical" evidence="7">
    <location>
        <begin position="7"/>
        <end position="30"/>
    </location>
</feature>
<feature type="domain" description="EamA" evidence="8">
    <location>
        <begin position="7"/>
        <end position="146"/>
    </location>
</feature>
<gene>
    <name evidence="9" type="primary">yicL_2</name>
    <name evidence="9" type="ORF">CLNEO_20880</name>
</gene>
<evidence type="ECO:0000256" key="6">
    <source>
        <dbReference type="ARBA" id="ARBA00023136"/>
    </source>
</evidence>
<feature type="transmembrane region" description="Helical" evidence="7">
    <location>
        <begin position="218"/>
        <end position="239"/>
    </location>
</feature>
<evidence type="ECO:0000256" key="7">
    <source>
        <dbReference type="SAM" id="Phobius"/>
    </source>
</evidence>
<feature type="transmembrane region" description="Helical" evidence="7">
    <location>
        <begin position="155"/>
        <end position="174"/>
    </location>
</feature>
<reference evidence="9 10" key="1">
    <citation type="submission" date="2016-01" db="EMBL/GenBank/DDBJ databases">
        <title>Genome sequence of Clostridium neopropionicum X4, DSM-3847.</title>
        <authorList>
            <person name="Poehlein A."/>
            <person name="Beck M.H."/>
            <person name="Bengelsdorf F.R."/>
            <person name="Daniel R."/>
            <person name="Duerre P."/>
        </authorList>
    </citation>
    <scope>NUCLEOTIDE SEQUENCE [LARGE SCALE GENOMIC DNA]</scope>
    <source>
        <strain evidence="9 10">DSM-3847</strain>
    </source>
</reference>
<evidence type="ECO:0000256" key="2">
    <source>
        <dbReference type="ARBA" id="ARBA00007362"/>
    </source>
</evidence>
<dbReference type="InterPro" id="IPR000620">
    <property type="entry name" value="EamA_dom"/>
</dbReference>
<protein>
    <submittedName>
        <fullName evidence="9">Putative inner membrane transporter YicL</fullName>
    </submittedName>
</protein>
<evidence type="ECO:0000256" key="3">
    <source>
        <dbReference type="ARBA" id="ARBA00022475"/>
    </source>
</evidence>
<accession>A0A136WEA3</accession>
<dbReference type="Proteomes" id="UP000070539">
    <property type="component" value="Unassembled WGS sequence"/>
</dbReference>
<comment type="caution">
    <text evidence="9">The sequence shown here is derived from an EMBL/GenBank/DDBJ whole genome shotgun (WGS) entry which is preliminary data.</text>
</comment>
<dbReference type="Pfam" id="PF00892">
    <property type="entry name" value="EamA"/>
    <property type="match status" value="2"/>
</dbReference>
<evidence type="ECO:0000256" key="1">
    <source>
        <dbReference type="ARBA" id="ARBA00004651"/>
    </source>
</evidence>
<dbReference type="AlphaFoldDB" id="A0A136WEA3"/>
<evidence type="ECO:0000256" key="4">
    <source>
        <dbReference type="ARBA" id="ARBA00022692"/>
    </source>
</evidence>
<feature type="transmembrane region" description="Helical" evidence="7">
    <location>
        <begin position="186"/>
        <end position="206"/>
    </location>
</feature>
<dbReference type="PROSITE" id="PS51257">
    <property type="entry name" value="PROKAR_LIPOPROTEIN"/>
    <property type="match status" value="1"/>
</dbReference>
<evidence type="ECO:0000313" key="10">
    <source>
        <dbReference type="Proteomes" id="UP000070539"/>
    </source>
</evidence>
<dbReference type="SUPFAM" id="SSF103481">
    <property type="entry name" value="Multidrug resistance efflux transporter EmrE"/>
    <property type="match status" value="2"/>
</dbReference>
<keyword evidence="10" id="KW-1185">Reference proteome</keyword>
<dbReference type="PANTHER" id="PTHR32322:SF18">
    <property type="entry name" value="S-ADENOSYLMETHIONINE_S-ADENOSYLHOMOCYSTEINE TRANSPORTER"/>
    <property type="match status" value="1"/>
</dbReference>
<keyword evidence="5 7" id="KW-1133">Transmembrane helix</keyword>
<name>A0A136WEA3_9FIRM</name>
<feature type="transmembrane region" description="Helical" evidence="7">
    <location>
        <begin position="278"/>
        <end position="296"/>
    </location>
</feature>
<dbReference type="STRING" id="36847.CLNEO_20880"/>
<feature type="transmembrane region" description="Helical" evidence="7">
    <location>
        <begin position="77"/>
        <end position="95"/>
    </location>
</feature>
<feature type="transmembrane region" description="Helical" evidence="7">
    <location>
        <begin position="36"/>
        <end position="57"/>
    </location>
</feature>
<feature type="domain" description="EamA" evidence="8">
    <location>
        <begin position="159"/>
        <end position="292"/>
    </location>
</feature>
<dbReference type="GO" id="GO:0005886">
    <property type="term" value="C:plasma membrane"/>
    <property type="evidence" value="ECO:0007669"/>
    <property type="project" value="UniProtKB-SubCell"/>
</dbReference>